<organism evidence="2 3">
    <name type="scientific">Streptomyces exfoliatus</name>
    <name type="common">Streptomyces hydrogenans</name>
    <dbReference type="NCBI Taxonomy" id="1905"/>
    <lineage>
        <taxon>Bacteria</taxon>
        <taxon>Bacillati</taxon>
        <taxon>Actinomycetota</taxon>
        <taxon>Actinomycetes</taxon>
        <taxon>Kitasatosporales</taxon>
        <taxon>Streptomycetaceae</taxon>
        <taxon>Streptomyces</taxon>
    </lineage>
</organism>
<dbReference type="RefSeq" id="WP_359206506.1">
    <property type="nucleotide sequence ID" value="NZ_JBEZAM010000012.1"/>
</dbReference>
<dbReference type="Proteomes" id="UP001551210">
    <property type="component" value="Unassembled WGS sequence"/>
</dbReference>
<proteinExistence type="predicted"/>
<feature type="region of interest" description="Disordered" evidence="1">
    <location>
        <begin position="87"/>
        <end position="146"/>
    </location>
</feature>
<keyword evidence="3" id="KW-1185">Reference proteome</keyword>
<accession>A0ABV3CWP9</accession>
<sequence>MRPVRRAPRIRGEPGVRGGGARHVGGHHGAAAPGRHHPDGVLLAASLVSLVSHASLASLIALVALGVPLLRYAVRDLHPLRDALRHPPRHALGLRLSRADRGRRYAPAPGARADRHRGTRPLRVERRAQRRPRPQRLRLPGRPARR</sequence>
<feature type="compositionally biased region" description="Low complexity" evidence="1">
    <location>
        <begin position="137"/>
        <end position="146"/>
    </location>
</feature>
<dbReference type="EMBL" id="JBEZAM010000012">
    <property type="protein sequence ID" value="MEU7294051.1"/>
    <property type="molecule type" value="Genomic_DNA"/>
</dbReference>
<gene>
    <name evidence="2" type="ORF">AB0A76_12720</name>
</gene>
<name>A0ABV3CWP9_STREX</name>
<protein>
    <submittedName>
        <fullName evidence="2">Uncharacterized protein</fullName>
    </submittedName>
</protein>
<evidence type="ECO:0000313" key="3">
    <source>
        <dbReference type="Proteomes" id="UP001551210"/>
    </source>
</evidence>
<reference evidence="2 3" key="1">
    <citation type="submission" date="2024-06" db="EMBL/GenBank/DDBJ databases">
        <title>The Natural Products Discovery Center: Release of the First 8490 Sequenced Strains for Exploring Actinobacteria Biosynthetic Diversity.</title>
        <authorList>
            <person name="Kalkreuter E."/>
            <person name="Kautsar S.A."/>
            <person name="Yang D."/>
            <person name="Bader C.D."/>
            <person name="Teijaro C.N."/>
            <person name="Fluegel L."/>
            <person name="Davis C.M."/>
            <person name="Simpson J.R."/>
            <person name="Lauterbach L."/>
            <person name="Steele A.D."/>
            <person name="Gui C."/>
            <person name="Meng S."/>
            <person name="Li G."/>
            <person name="Viehrig K."/>
            <person name="Ye F."/>
            <person name="Su P."/>
            <person name="Kiefer A.F."/>
            <person name="Nichols A."/>
            <person name="Cepeda A.J."/>
            <person name="Yan W."/>
            <person name="Fan B."/>
            <person name="Jiang Y."/>
            <person name="Adhikari A."/>
            <person name="Zheng C.-J."/>
            <person name="Schuster L."/>
            <person name="Cowan T.M."/>
            <person name="Smanski M.J."/>
            <person name="Chevrette M.G."/>
            <person name="De Carvalho L.P.S."/>
            <person name="Shen B."/>
        </authorList>
    </citation>
    <scope>NUCLEOTIDE SEQUENCE [LARGE SCALE GENOMIC DNA]</scope>
    <source>
        <strain evidence="2 3">NPDC045705</strain>
    </source>
</reference>
<evidence type="ECO:0000256" key="1">
    <source>
        <dbReference type="SAM" id="MobiDB-lite"/>
    </source>
</evidence>
<feature type="region of interest" description="Disordered" evidence="1">
    <location>
        <begin position="1"/>
        <end position="35"/>
    </location>
</feature>
<comment type="caution">
    <text evidence="2">The sequence shown here is derived from an EMBL/GenBank/DDBJ whole genome shotgun (WGS) entry which is preliminary data.</text>
</comment>
<evidence type="ECO:0000313" key="2">
    <source>
        <dbReference type="EMBL" id="MEU7294051.1"/>
    </source>
</evidence>